<dbReference type="EMBL" id="AWWV01006856">
    <property type="protein sequence ID" value="OMO99514.1"/>
    <property type="molecule type" value="Genomic_DNA"/>
</dbReference>
<protein>
    <submittedName>
        <fullName evidence="1">Glucan endo-1,3-beta-glucosidase 13-like protein</fullName>
    </submittedName>
</protein>
<gene>
    <name evidence="1" type="ORF">CCACVL1_03765</name>
</gene>
<name>A0A1R3JXH4_COCAP</name>
<sequence length="43" mass="4589">MGLGFRDIKLSITLSYSSTITTAYPPSSPSFSEPAADLVIKLL</sequence>
<dbReference type="Proteomes" id="UP000188268">
    <property type="component" value="Unassembled WGS sequence"/>
</dbReference>
<dbReference type="AlphaFoldDB" id="A0A1R3JXH4"/>
<accession>A0A1R3JXH4</accession>
<proteinExistence type="predicted"/>
<evidence type="ECO:0000313" key="1">
    <source>
        <dbReference type="EMBL" id="OMO99514.1"/>
    </source>
</evidence>
<keyword evidence="2" id="KW-1185">Reference proteome</keyword>
<evidence type="ECO:0000313" key="2">
    <source>
        <dbReference type="Proteomes" id="UP000188268"/>
    </source>
</evidence>
<comment type="caution">
    <text evidence="1">The sequence shown here is derived from an EMBL/GenBank/DDBJ whole genome shotgun (WGS) entry which is preliminary data.</text>
</comment>
<reference evidence="1 2" key="1">
    <citation type="submission" date="2013-09" db="EMBL/GenBank/DDBJ databases">
        <title>Corchorus capsularis genome sequencing.</title>
        <authorList>
            <person name="Alam M."/>
            <person name="Haque M.S."/>
            <person name="Islam M.S."/>
            <person name="Emdad E.M."/>
            <person name="Islam M.M."/>
            <person name="Ahmed B."/>
            <person name="Halim A."/>
            <person name="Hossen Q.M.M."/>
            <person name="Hossain M.Z."/>
            <person name="Ahmed R."/>
            <person name="Khan M.M."/>
            <person name="Islam R."/>
            <person name="Rashid M.M."/>
            <person name="Khan S.A."/>
            <person name="Rahman M.S."/>
            <person name="Alam M."/>
        </authorList>
    </citation>
    <scope>NUCLEOTIDE SEQUENCE [LARGE SCALE GENOMIC DNA]</scope>
    <source>
        <strain evidence="2">cv. CVL-1</strain>
        <tissue evidence="1">Whole seedling</tissue>
    </source>
</reference>
<organism evidence="1 2">
    <name type="scientific">Corchorus capsularis</name>
    <name type="common">Jute</name>
    <dbReference type="NCBI Taxonomy" id="210143"/>
    <lineage>
        <taxon>Eukaryota</taxon>
        <taxon>Viridiplantae</taxon>
        <taxon>Streptophyta</taxon>
        <taxon>Embryophyta</taxon>
        <taxon>Tracheophyta</taxon>
        <taxon>Spermatophyta</taxon>
        <taxon>Magnoliopsida</taxon>
        <taxon>eudicotyledons</taxon>
        <taxon>Gunneridae</taxon>
        <taxon>Pentapetalae</taxon>
        <taxon>rosids</taxon>
        <taxon>malvids</taxon>
        <taxon>Malvales</taxon>
        <taxon>Malvaceae</taxon>
        <taxon>Grewioideae</taxon>
        <taxon>Apeibeae</taxon>
        <taxon>Corchorus</taxon>
    </lineage>
</organism>
<dbReference type="Gramene" id="OMO99514">
    <property type="protein sequence ID" value="OMO99514"/>
    <property type="gene ID" value="CCACVL1_03765"/>
</dbReference>